<proteinExistence type="predicted"/>
<evidence type="ECO:0000313" key="2">
    <source>
        <dbReference type="Proteomes" id="UP000675431"/>
    </source>
</evidence>
<sequence length="71" mass="8637">MKRSRDEEILLMKACKDNNVNPKILRNIFITKDNYYLQNDSKDRVMIEEILKEIKFWSERGNQYEVKKPNT</sequence>
<dbReference type="AlphaFoldDB" id="A0A941CUU4"/>
<comment type="caution">
    <text evidence="1">The sequence shown here is derived from an EMBL/GenBank/DDBJ whole genome shotgun (WGS) entry which is preliminary data.</text>
</comment>
<dbReference type="Proteomes" id="UP000675431">
    <property type="component" value="Unassembled WGS sequence"/>
</dbReference>
<evidence type="ECO:0000313" key="1">
    <source>
        <dbReference type="EMBL" id="MBR7553619.1"/>
    </source>
</evidence>
<keyword evidence="2" id="KW-1185">Reference proteome</keyword>
<accession>A0A941CUU4</accession>
<protein>
    <submittedName>
        <fullName evidence="1">Uncharacterized protein</fullName>
    </submittedName>
</protein>
<reference evidence="1 2" key="1">
    <citation type="submission" date="2021-04" db="EMBL/GenBank/DDBJ databases">
        <title>Allobacillus sp. nov. SKP8-2 isolated from shrimp paste.</title>
        <authorList>
            <person name="Tanasupawat S."/>
            <person name="Yiamsombat S."/>
            <person name="Kanchanasin P."/>
            <person name="Kuncharoen N."/>
        </authorList>
    </citation>
    <scope>NUCLEOTIDE SEQUENCE [LARGE SCALE GENOMIC DNA]</scope>
    <source>
        <strain evidence="1 2">SKP8-2</strain>
    </source>
</reference>
<gene>
    <name evidence="1" type="ORF">KC820_05550</name>
</gene>
<organism evidence="1 2">
    <name type="scientific">Allobacillus saliphilus</name>
    <dbReference type="NCBI Taxonomy" id="2912308"/>
    <lineage>
        <taxon>Bacteria</taxon>
        <taxon>Bacillati</taxon>
        <taxon>Bacillota</taxon>
        <taxon>Bacilli</taxon>
        <taxon>Bacillales</taxon>
        <taxon>Bacillaceae</taxon>
        <taxon>Allobacillus</taxon>
    </lineage>
</organism>
<name>A0A941CUU4_9BACI</name>
<dbReference type="EMBL" id="JAGSIE010000014">
    <property type="protein sequence ID" value="MBR7553619.1"/>
    <property type="molecule type" value="Genomic_DNA"/>
</dbReference>